<dbReference type="EMBL" id="QTNY01000012">
    <property type="protein sequence ID" value="RQP76663.1"/>
    <property type="molecule type" value="Genomic_DNA"/>
</dbReference>
<evidence type="ECO:0000313" key="2">
    <source>
        <dbReference type="EMBL" id="RQP76663.1"/>
    </source>
</evidence>
<feature type="transmembrane region" description="Helical" evidence="1">
    <location>
        <begin position="90"/>
        <end position="108"/>
    </location>
</feature>
<gene>
    <name evidence="2" type="ORF">DF015_18670</name>
</gene>
<evidence type="ECO:0000313" key="3">
    <source>
        <dbReference type="Proteomes" id="UP000273734"/>
    </source>
</evidence>
<dbReference type="Pfam" id="PF12279">
    <property type="entry name" value="DUF3619"/>
    <property type="match status" value="1"/>
</dbReference>
<keyword evidence="1" id="KW-0472">Membrane</keyword>
<keyword evidence="1" id="KW-1133">Transmembrane helix</keyword>
<evidence type="ECO:0000256" key="1">
    <source>
        <dbReference type="SAM" id="Phobius"/>
    </source>
</evidence>
<proteinExistence type="predicted"/>
<feature type="transmembrane region" description="Helical" evidence="1">
    <location>
        <begin position="51"/>
        <end position="70"/>
    </location>
</feature>
<name>A0AB74D5D8_9BURK</name>
<dbReference type="InterPro" id="IPR022064">
    <property type="entry name" value="DUF3619"/>
</dbReference>
<comment type="caution">
    <text evidence="2">The sequence shown here is derived from an EMBL/GenBank/DDBJ whole genome shotgun (WGS) entry which is preliminary data.</text>
</comment>
<dbReference type="Proteomes" id="UP000273734">
    <property type="component" value="Unassembled WGS sequence"/>
</dbReference>
<reference evidence="2 3" key="1">
    <citation type="submission" date="2018-08" db="EMBL/GenBank/DDBJ databases">
        <title>Comparative analysis of Burkholderia isolates from Puerto Rico.</title>
        <authorList>
            <person name="Hall C."/>
            <person name="Sahl J."/>
            <person name="Wagner D."/>
        </authorList>
    </citation>
    <scope>NUCLEOTIDE SEQUENCE [LARGE SCALE GENOMIC DNA]</scope>
    <source>
        <strain evidence="2 3">Bp8964</strain>
    </source>
</reference>
<dbReference type="AlphaFoldDB" id="A0AB74D5D8"/>
<accession>A0AB74D5D8</accession>
<organism evidence="2 3">
    <name type="scientific">Burkholderia ubonensis</name>
    <dbReference type="NCBI Taxonomy" id="101571"/>
    <lineage>
        <taxon>Bacteria</taxon>
        <taxon>Pseudomonadati</taxon>
        <taxon>Pseudomonadota</taxon>
        <taxon>Betaproteobacteria</taxon>
        <taxon>Burkholderiales</taxon>
        <taxon>Burkholderiaceae</taxon>
        <taxon>Burkholderia</taxon>
        <taxon>Burkholderia cepacia complex</taxon>
    </lineage>
</organism>
<dbReference type="RefSeq" id="WP_095400047.1">
    <property type="nucleotide sequence ID" value="NZ_NQMX01000002.1"/>
</dbReference>
<sequence>MSSAPSNRELEIALKVRRALDERAAALPAATTDRLTAARRAALARKKPEPVAAPVFVPAFAGAAGAYGPVVTPARQPAGRPYASLARRLLRAWPLALLLAGLVGIAYWEDMQRTAELADIDAAMLSDDLPLNAYLDHGFNAYLSHAH</sequence>
<protein>
    <submittedName>
        <fullName evidence="2">DUF3619 family protein</fullName>
    </submittedName>
</protein>
<keyword evidence="1" id="KW-0812">Transmembrane</keyword>